<evidence type="ECO:0000256" key="2">
    <source>
        <dbReference type="ARBA" id="ARBA00023136"/>
    </source>
</evidence>
<feature type="chain" id="PRO_5016012688" evidence="6">
    <location>
        <begin position="24"/>
        <end position="925"/>
    </location>
</feature>
<dbReference type="InterPro" id="IPR037066">
    <property type="entry name" value="Plug_dom_sf"/>
</dbReference>
<dbReference type="Gene3D" id="2.170.130.10">
    <property type="entry name" value="TonB-dependent receptor, plug domain"/>
    <property type="match status" value="1"/>
</dbReference>
<dbReference type="InterPro" id="IPR036942">
    <property type="entry name" value="Beta-barrel_TonB_sf"/>
</dbReference>
<keyword evidence="6" id="KW-0732">Signal</keyword>
<evidence type="ECO:0000313" key="9">
    <source>
        <dbReference type="EMBL" id="PZQ63090.1"/>
    </source>
</evidence>
<keyword evidence="9" id="KW-0675">Receptor</keyword>
<evidence type="ECO:0000256" key="4">
    <source>
        <dbReference type="RuleBase" id="RU003357"/>
    </source>
</evidence>
<evidence type="ECO:0000256" key="6">
    <source>
        <dbReference type="SAM" id="SignalP"/>
    </source>
</evidence>
<feature type="domain" description="TonB-dependent receptor-like beta-barrel" evidence="7">
    <location>
        <begin position="459"/>
        <end position="892"/>
    </location>
</feature>
<feature type="domain" description="TonB-dependent receptor plug" evidence="8">
    <location>
        <begin position="71"/>
        <end position="189"/>
    </location>
</feature>
<protein>
    <submittedName>
        <fullName evidence="9">TonB-dependent receptor</fullName>
    </submittedName>
</protein>
<feature type="region of interest" description="Disordered" evidence="5">
    <location>
        <begin position="24"/>
        <end position="45"/>
    </location>
</feature>
<comment type="subcellular location">
    <subcellularLocation>
        <location evidence="1 4">Cell outer membrane</location>
    </subcellularLocation>
</comment>
<dbReference type="NCBIfam" id="TIGR01782">
    <property type="entry name" value="TonB-Xanth-Caul"/>
    <property type="match status" value="1"/>
</dbReference>
<gene>
    <name evidence="9" type="ORF">DI544_02645</name>
</gene>
<reference evidence="9 10" key="1">
    <citation type="submission" date="2017-08" db="EMBL/GenBank/DDBJ databases">
        <title>Infants hospitalized years apart are colonized by the same room-sourced microbial strains.</title>
        <authorList>
            <person name="Brooks B."/>
            <person name="Olm M.R."/>
            <person name="Firek B.A."/>
            <person name="Baker R."/>
            <person name="Thomas B.C."/>
            <person name="Morowitz M.J."/>
            <person name="Banfield J.F."/>
        </authorList>
    </citation>
    <scope>NUCLEOTIDE SEQUENCE [LARGE SCALE GENOMIC DNA]</scope>
    <source>
        <strain evidence="9">S2_005_001_R1_22</strain>
    </source>
</reference>
<feature type="signal peptide" evidence="6">
    <location>
        <begin position="1"/>
        <end position="23"/>
    </location>
</feature>
<dbReference type="Pfam" id="PF00593">
    <property type="entry name" value="TonB_dep_Rec_b-barrel"/>
    <property type="match status" value="1"/>
</dbReference>
<organism evidence="9 10">
    <name type="scientific">Sphingomonas taxi</name>
    <dbReference type="NCBI Taxonomy" id="1549858"/>
    <lineage>
        <taxon>Bacteria</taxon>
        <taxon>Pseudomonadati</taxon>
        <taxon>Pseudomonadota</taxon>
        <taxon>Alphaproteobacteria</taxon>
        <taxon>Sphingomonadales</taxon>
        <taxon>Sphingomonadaceae</taxon>
        <taxon>Sphingomonas</taxon>
    </lineage>
</organism>
<dbReference type="AlphaFoldDB" id="A0A2W5RIF7"/>
<sequence>MIVKGVLSSVSVLALAVAVPALAQEAPPQTVPEQSRNAPVSGQVRSGIGDTGDDIIVTGIRASIEASLNQKRQSDMVSEVITAQDIGKFPDKNVADSLGRLTGVNVVTGSSAGGGFGENQSVSIRGTDPELNLTLLDGHSLATGDWFVLDQANGGRSFNFSMFPSEIVGSLEVYKSAQADIPEGGIGGTINVHSRLPLDLPSGTFNLTAQGAYNDLSDKWKPQVSAVTSWKNKAGTLGVLVAGFYEARAFRRDGQEFLGYSTQENFNDSGVDVAYPVLIGDAYFTQERIRKGGTFSVQFKPSDRLELIATGLYTRMSANNVNVNSMAWVSKLVAENSTPGTPGYALGQYTTKDYGGVTYLTSAEWGATGAGGAPAFGRVQDDIFRTAFSSTWNGTLEAKWRPADGMTVHANIGYTEGRGETTKERAWESYWQTGMSYAIQGKGAVLTYPGLPGDPTSAAYLQNYFSGTWGGSTVSPDKEFYTQLDLEQEFPDSGWLRAIKTGGRFTSHKRAVDATGILWAGNDTPAVDPDFGASGTDQIGLADVFAGATTPGNFNRRIGVPSRYSLADLGKVEAALATRGGTSEAFYPPSSFSVKEDDTAFYAMARVGNDRDWRGNIGLRSVRTDIDTLQYSPNVAPTIVNKFGEFGEVRDGRAYWDVLPSANLTYNATDKLLLRGAVAKVMSRPGYAQLAGAFSLDDLSLSGSAGGNPRLDPFRAWQFNLAAEFYYAPQSLFSIGIFALDISNYITTTTSRRFYRTILHPTGAYFLVEEPVNGGGGVNKGAEVNWQQPIWGGFGVIANYTYSDAKRDAGAVAADDRLGRDIDGNSKHTWNLTGYFEDDLVSTRLAYSYRSKFRSGIDRATPMWQDGFGQLDGSLLVHVTSHLALSADAQNIANAKLYYFVGDCAIPRSYYDNGRTFYLGLRVTY</sequence>
<evidence type="ECO:0000256" key="5">
    <source>
        <dbReference type="SAM" id="MobiDB-lite"/>
    </source>
</evidence>
<dbReference type="Pfam" id="PF07715">
    <property type="entry name" value="Plug"/>
    <property type="match status" value="1"/>
</dbReference>
<dbReference type="InterPro" id="IPR012910">
    <property type="entry name" value="Plug_dom"/>
</dbReference>
<dbReference type="InterPro" id="IPR000531">
    <property type="entry name" value="Beta-barrel_TonB"/>
</dbReference>
<proteinExistence type="inferred from homology"/>
<dbReference type="EMBL" id="QFQI01000001">
    <property type="protein sequence ID" value="PZQ63090.1"/>
    <property type="molecule type" value="Genomic_DNA"/>
</dbReference>
<evidence type="ECO:0000259" key="8">
    <source>
        <dbReference type="Pfam" id="PF07715"/>
    </source>
</evidence>
<dbReference type="InterPro" id="IPR010104">
    <property type="entry name" value="TonB_rcpt_bac"/>
</dbReference>
<dbReference type="Gene3D" id="2.40.170.20">
    <property type="entry name" value="TonB-dependent receptor, beta-barrel domain"/>
    <property type="match status" value="1"/>
</dbReference>
<evidence type="ECO:0000256" key="1">
    <source>
        <dbReference type="ARBA" id="ARBA00004442"/>
    </source>
</evidence>
<comment type="caution">
    <text evidence="9">The sequence shown here is derived from an EMBL/GenBank/DDBJ whole genome shotgun (WGS) entry which is preliminary data.</text>
</comment>
<evidence type="ECO:0000313" key="10">
    <source>
        <dbReference type="Proteomes" id="UP000249229"/>
    </source>
</evidence>
<keyword evidence="2 4" id="KW-0472">Membrane</keyword>
<dbReference type="GO" id="GO:0009279">
    <property type="term" value="C:cell outer membrane"/>
    <property type="evidence" value="ECO:0007669"/>
    <property type="project" value="UniProtKB-SubCell"/>
</dbReference>
<dbReference type="PANTHER" id="PTHR40980">
    <property type="entry name" value="PLUG DOMAIN-CONTAINING PROTEIN"/>
    <property type="match status" value="1"/>
</dbReference>
<evidence type="ECO:0000259" key="7">
    <source>
        <dbReference type="Pfam" id="PF00593"/>
    </source>
</evidence>
<comment type="similarity">
    <text evidence="4">Belongs to the TonB-dependent receptor family.</text>
</comment>
<keyword evidence="3" id="KW-0998">Cell outer membrane</keyword>
<dbReference type="PANTHER" id="PTHR40980:SF3">
    <property type="entry name" value="TONB-DEPENDENT RECEPTOR-LIKE BETA-BARREL DOMAIN-CONTAINING PROTEIN"/>
    <property type="match status" value="1"/>
</dbReference>
<evidence type="ECO:0000256" key="3">
    <source>
        <dbReference type="ARBA" id="ARBA00023237"/>
    </source>
</evidence>
<feature type="compositionally biased region" description="Polar residues" evidence="5">
    <location>
        <begin position="31"/>
        <end position="44"/>
    </location>
</feature>
<dbReference type="Proteomes" id="UP000249229">
    <property type="component" value="Unassembled WGS sequence"/>
</dbReference>
<dbReference type="SUPFAM" id="SSF56935">
    <property type="entry name" value="Porins"/>
    <property type="match status" value="1"/>
</dbReference>
<keyword evidence="4" id="KW-0798">TonB box</keyword>
<name>A0A2W5RIF7_9SPHN</name>
<accession>A0A2W5RIF7</accession>